<sequence length="190" mass="21489">MQQPYQELIHTVFEYIPRGIDPATDPEAWSNSPEMKRLAEKWTAANADTSVWDAFCAFMVNVYGKSRVADVSTPDALHRCRQLMIDVSRHPDRAEKLVISWSIIAPYYEIYRSKADLVTDSGKPWLINQRSSYDIAPDWGDDADEVVKALFAYNYLTPFAGSIIIPDIALTYTGFGEVTLSKALFTDIII</sequence>
<organism evidence="1 2">
    <name type="scientific">Chitinophaga jiangningensis</name>
    <dbReference type="NCBI Taxonomy" id="1419482"/>
    <lineage>
        <taxon>Bacteria</taxon>
        <taxon>Pseudomonadati</taxon>
        <taxon>Bacteroidota</taxon>
        <taxon>Chitinophagia</taxon>
        <taxon>Chitinophagales</taxon>
        <taxon>Chitinophagaceae</taxon>
        <taxon>Chitinophaga</taxon>
    </lineage>
</organism>
<dbReference type="EMBL" id="FRBL01000001">
    <property type="protein sequence ID" value="SHK87300.1"/>
    <property type="molecule type" value="Genomic_DNA"/>
</dbReference>
<dbReference type="AlphaFoldDB" id="A0A1M6W0P7"/>
<keyword evidence="2" id="KW-1185">Reference proteome</keyword>
<evidence type="ECO:0000313" key="1">
    <source>
        <dbReference type="EMBL" id="SHK87300.1"/>
    </source>
</evidence>
<dbReference type="RefSeq" id="WP_143159798.1">
    <property type="nucleotide sequence ID" value="NZ_FRBL01000001.1"/>
</dbReference>
<reference evidence="1 2" key="1">
    <citation type="submission" date="2016-11" db="EMBL/GenBank/DDBJ databases">
        <authorList>
            <person name="Jaros S."/>
            <person name="Januszkiewicz K."/>
            <person name="Wedrychowicz H."/>
        </authorList>
    </citation>
    <scope>NUCLEOTIDE SEQUENCE [LARGE SCALE GENOMIC DNA]</scope>
    <source>
        <strain evidence="1 2">DSM 27406</strain>
    </source>
</reference>
<accession>A0A1M6W0P7</accession>
<evidence type="ECO:0000313" key="2">
    <source>
        <dbReference type="Proteomes" id="UP000184420"/>
    </source>
</evidence>
<name>A0A1M6W0P7_9BACT</name>
<protein>
    <submittedName>
        <fullName evidence="1">Uncharacterized protein</fullName>
    </submittedName>
</protein>
<proteinExistence type="predicted"/>
<dbReference type="Proteomes" id="UP000184420">
    <property type="component" value="Unassembled WGS sequence"/>
</dbReference>
<gene>
    <name evidence="1" type="ORF">SAMN05444266_101438</name>
</gene>